<dbReference type="EMBL" id="BFAA01013366">
    <property type="protein sequence ID" value="GCB79505.1"/>
    <property type="molecule type" value="Genomic_DNA"/>
</dbReference>
<evidence type="ECO:0000313" key="1">
    <source>
        <dbReference type="EMBL" id="GCB79505.1"/>
    </source>
</evidence>
<protein>
    <submittedName>
        <fullName evidence="1">Uncharacterized protein</fullName>
    </submittedName>
</protein>
<dbReference type="Proteomes" id="UP000288216">
    <property type="component" value="Unassembled WGS sequence"/>
</dbReference>
<proteinExistence type="predicted"/>
<reference evidence="1 2" key="1">
    <citation type="journal article" date="2018" name="Nat. Ecol. Evol.">
        <title>Shark genomes provide insights into elasmobranch evolution and the origin of vertebrates.</title>
        <authorList>
            <person name="Hara Y"/>
            <person name="Yamaguchi K"/>
            <person name="Onimaru K"/>
            <person name="Kadota M"/>
            <person name="Koyanagi M"/>
            <person name="Keeley SD"/>
            <person name="Tatsumi K"/>
            <person name="Tanaka K"/>
            <person name="Motone F"/>
            <person name="Kageyama Y"/>
            <person name="Nozu R"/>
            <person name="Adachi N"/>
            <person name="Nishimura O"/>
            <person name="Nakagawa R"/>
            <person name="Tanegashima C"/>
            <person name="Kiyatake I"/>
            <person name="Matsumoto R"/>
            <person name="Murakumo K"/>
            <person name="Nishida K"/>
            <person name="Terakita A"/>
            <person name="Kuratani S"/>
            <person name="Sato K"/>
            <person name="Hyodo S Kuraku.S."/>
        </authorList>
    </citation>
    <scope>NUCLEOTIDE SEQUENCE [LARGE SCALE GENOMIC DNA]</scope>
</reference>
<name>A0A401Q298_SCYTO</name>
<gene>
    <name evidence="1" type="ORF">scyTo_0018759</name>
</gene>
<dbReference type="OrthoDB" id="10056939at2759"/>
<keyword evidence="2" id="KW-1185">Reference proteome</keyword>
<evidence type="ECO:0000313" key="2">
    <source>
        <dbReference type="Proteomes" id="UP000288216"/>
    </source>
</evidence>
<dbReference type="AlphaFoldDB" id="A0A401Q298"/>
<organism evidence="1 2">
    <name type="scientific">Scyliorhinus torazame</name>
    <name type="common">Cloudy catshark</name>
    <name type="synonym">Catulus torazame</name>
    <dbReference type="NCBI Taxonomy" id="75743"/>
    <lineage>
        <taxon>Eukaryota</taxon>
        <taxon>Metazoa</taxon>
        <taxon>Chordata</taxon>
        <taxon>Craniata</taxon>
        <taxon>Vertebrata</taxon>
        <taxon>Chondrichthyes</taxon>
        <taxon>Elasmobranchii</taxon>
        <taxon>Galeomorphii</taxon>
        <taxon>Galeoidea</taxon>
        <taxon>Carcharhiniformes</taxon>
        <taxon>Scyliorhinidae</taxon>
        <taxon>Scyliorhinus</taxon>
    </lineage>
</organism>
<comment type="caution">
    <text evidence="1">The sequence shown here is derived from an EMBL/GenBank/DDBJ whole genome shotgun (WGS) entry which is preliminary data.</text>
</comment>
<accession>A0A401Q298</accession>
<dbReference type="STRING" id="75743.A0A401Q298"/>
<sequence length="110" mass="11769">MPRLFFGFFLQSSPDALTTISNAVNSQGIVVPTSALQQGNAAMATQVVTGGTIYQPVTMVTSQGQVVTQAIPQGTIQIQNTQVRDVDSFYTVLCVLAFEVVKMQAVELLT</sequence>